<evidence type="ECO:0000259" key="1">
    <source>
        <dbReference type="Pfam" id="PF00534"/>
    </source>
</evidence>
<dbReference type="Proteomes" id="UP000430368">
    <property type="component" value="Chromosome"/>
</dbReference>
<evidence type="ECO:0000313" key="4">
    <source>
        <dbReference type="Proteomes" id="UP000430368"/>
    </source>
</evidence>
<dbReference type="Pfam" id="PF00534">
    <property type="entry name" value="Glycos_transf_1"/>
    <property type="match status" value="1"/>
</dbReference>
<dbReference type="RefSeq" id="WP_160029051.1">
    <property type="nucleotide sequence ID" value="NZ_CP041764.1"/>
</dbReference>
<feature type="domain" description="Glycosyltransferase subfamily 4-like N-terminal" evidence="2">
    <location>
        <begin position="19"/>
        <end position="187"/>
    </location>
</feature>
<name>A0ABX6GL89_9GAMM</name>
<dbReference type="InterPro" id="IPR050194">
    <property type="entry name" value="Glycosyltransferase_grp1"/>
</dbReference>
<organism evidence="3 4">
    <name type="scientific">Serratia rhizosphaerae</name>
    <dbReference type="NCBI Taxonomy" id="2597702"/>
    <lineage>
        <taxon>Bacteria</taxon>
        <taxon>Pseudomonadati</taxon>
        <taxon>Pseudomonadota</taxon>
        <taxon>Gammaproteobacteria</taxon>
        <taxon>Enterobacterales</taxon>
        <taxon>Yersiniaceae</taxon>
        <taxon>Serratia</taxon>
    </lineage>
</organism>
<reference evidence="3 4" key="1">
    <citation type="submission" date="2019-07" db="EMBL/GenBank/DDBJ databases">
        <title>Serratia dokdonensis sp. nov., an elicitor of systemic resistance in Nicotiana Tabacum.</title>
        <authorList>
            <person name="Son J.-S."/>
            <person name="Hwang Y.-J."/>
            <person name="Lee S.-Y."/>
            <person name="Ghim S.-Y."/>
        </authorList>
    </citation>
    <scope>NUCLEOTIDE SEQUENCE [LARGE SCALE GENOMIC DNA]</scope>
    <source>
        <strain evidence="3 4">KUDC3025</strain>
    </source>
</reference>
<evidence type="ECO:0000259" key="2">
    <source>
        <dbReference type="Pfam" id="PF13439"/>
    </source>
</evidence>
<dbReference type="InterPro" id="IPR028098">
    <property type="entry name" value="Glyco_trans_4-like_N"/>
</dbReference>
<feature type="domain" description="Glycosyl transferase family 1" evidence="1">
    <location>
        <begin position="197"/>
        <end position="355"/>
    </location>
</feature>
<dbReference type="PANTHER" id="PTHR45947:SF3">
    <property type="entry name" value="SULFOQUINOVOSYL TRANSFERASE SQD2"/>
    <property type="match status" value="1"/>
</dbReference>
<dbReference type="EMBL" id="CP041764">
    <property type="protein sequence ID" value="QHA87048.1"/>
    <property type="molecule type" value="Genomic_DNA"/>
</dbReference>
<dbReference type="CDD" id="cd03801">
    <property type="entry name" value="GT4_PimA-like"/>
    <property type="match status" value="1"/>
</dbReference>
<evidence type="ECO:0000313" key="3">
    <source>
        <dbReference type="EMBL" id="QHA87048.1"/>
    </source>
</evidence>
<sequence length="382" mass="41152">MRIAYVCADPGIALFGTKGASVHVQEVIRALRRAGHQVNVLCLRRGDAAPADLADLPVEVFPLPPGAQTPREREEAVWHAGRRMADAIAVQRPERVIERYSLFSADVMLTASELGIPCALEVNAPLLEEQRKYRSLIYHDRALATLQAAARAASVVVAVSSAVADWVLRHAPAARVLMLPNGVNTERIVPQPRRDAAEPLIIGFVGTLKPWHGVEVLLQAAAQAGRPAWRLCVVGDGPQAESLRSLAARLALQVEFTGAVTPESIPALLQRMDIAVAPYTAEAEPYFSPLKVFEYAAAGLPIVAGAHGQLADILLHGETALMFTPGDSQALTRHLLALADDPALRERLGQAARRWALGQSWQRVTARMLQAMAVGVTPGGRR</sequence>
<dbReference type="SUPFAM" id="SSF53756">
    <property type="entry name" value="UDP-Glycosyltransferase/glycogen phosphorylase"/>
    <property type="match status" value="1"/>
</dbReference>
<dbReference type="Gene3D" id="3.40.50.2000">
    <property type="entry name" value="Glycogen Phosphorylase B"/>
    <property type="match status" value="2"/>
</dbReference>
<gene>
    <name evidence="3" type="ORF">FO014_08855</name>
</gene>
<dbReference type="InterPro" id="IPR001296">
    <property type="entry name" value="Glyco_trans_1"/>
</dbReference>
<accession>A0ABX6GL89</accession>
<keyword evidence="4" id="KW-1185">Reference proteome</keyword>
<proteinExistence type="predicted"/>
<dbReference type="Pfam" id="PF13439">
    <property type="entry name" value="Glyco_transf_4"/>
    <property type="match status" value="1"/>
</dbReference>
<protein>
    <submittedName>
        <fullName evidence="3">Glycosyltransferase family 4 protein</fullName>
    </submittedName>
</protein>
<dbReference type="PANTHER" id="PTHR45947">
    <property type="entry name" value="SULFOQUINOVOSYL TRANSFERASE SQD2"/>
    <property type="match status" value="1"/>
</dbReference>